<feature type="transmembrane region" description="Helical" evidence="1">
    <location>
        <begin position="12"/>
        <end position="30"/>
    </location>
</feature>
<organism evidence="3 4">
    <name type="scientific">Congregibacter variabilis</name>
    <dbReference type="NCBI Taxonomy" id="3081200"/>
    <lineage>
        <taxon>Bacteria</taxon>
        <taxon>Pseudomonadati</taxon>
        <taxon>Pseudomonadota</taxon>
        <taxon>Gammaproteobacteria</taxon>
        <taxon>Cellvibrionales</taxon>
        <taxon>Halieaceae</taxon>
        <taxon>Congregibacter</taxon>
    </lineage>
</organism>
<proteinExistence type="predicted"/>
<dbReference type="EMBL" id="CP136864">
    <property type="protein sequence ID" value="WOJ93637.1"/>
    <property type="molecule type" value="Genomic_DNA"/>
</dbReference>
<feature type="transmembrane region" description="Helical" evidence="1">
    <location>
        <begin position="299"/>
        <end position="318"/>
    </location>
</feature>
<dbReference type="RefSeq" id="WP_407348281.1">
    <property type="nucleotide sequence ID" value="NZ_CP136864.1"/>
</dbReference>
<dbReference type="InterPro" id="IPR002035">
    <property type="entry name" value="VWF_A"/>
</dbReference>
<dbReference type="Proteomes" id="UP001626537">
    <property type="component" value="Chromosome"/>
</dbReference>
<feature type="transmembrane region" description="Helical" evidence="1">
    <location>
        <begin position="62"/>
        <end position="85"/>
    </location>
</feature>
<evidence type="ECO:0000313" key="3">
    <source>
        <dbReference type="EMBL" id="WOJ93637.1"/>
    </source>
</evidence>
<dbReference type="Gene3D" id="3.40.50.410">
    <property type="entry name" value="von Willebrand factor, type A domain"/>
    <property type="match status" value="1"/>
</dbReference>
<dbReference type="Pfam" id="PF13519">
    <property type="entry name" value="VWA_2"/>
    <property type="match status" value="1"/>
</dbReference>
<evidence type="ECO:0000313" key="4">
    <source>
        <dbReference type="Proteomes" id="UP001626537"/>
    </source>
</evidence>
<dbReference type="PANTHER" id="PTHR22550">
    <property type="entry name" value="SPORE GERMINATION PROTEIN"/>
    <property type="match status" value="1"/>
</dbReference>
<dbReference type="InterPro" id="IPR036465">
    <property type="entry name" value="vWFA_dom_sf"/>
</dbReference>
<gene>
    <name evidence="3" type="ORF">R0135_00370</name>
</gene>
<evidence type="ECO:0000259" key="2">
    <source>
        <dbReference type="PROSITE" id="PS50234"/>
    </source>
</evidence>
<dbReference type="InterPro" id="IPR050768">
    <property type="entry name" value="UPF0353/GerABKA_families"/>
</dbReference>
<feature type="domain" description="VWFA" evidence="2">
    <location>
        <begin position="98"/>
        <end position="285"/>
    </location>
</feature>
<keyword evidence="1" id="KW-1133">Transmembrane helix</keyword>
<reference evidence="3 4" key="1">
    <citation type="submission" date="2023-10" db="EMBL/GenBank/DDBJ databases">
        <title>Two novel species belonging to the OM43/NOR5 clade.</title>
        <authorList>
            <person name="Park M."/>
        </authorList>
    </citation>
    <scope>NUCLEOTIDE SEQUENCE [LARGE SCALE GENOMIC DNA]</scope>
    <source>
        <strain evidence="3 4">IMCC43200</strain>
    </source>
</reference>
<dbReference type="SMART" id="SM00327">
    <property type="entry name" value="VWA"/>
    <property type="match status" value="1"/>
</dbReference>
<dbReference type="PANTHER" id="PTHR22550:SF14">
    <property type="entry name" value="VWFA DOMAIN-CONTAINING PROTEIN"/>
    <property type="match status" value="1"/>
</dbReference>
<name>A0ABZ0I2B3_9GAMM</name>
<protein>
    <submittedName>
        <fullName evidence="3">VWA domain-containing protein</fullName>
    </submittedName>
</protein>
<keyword evidence="4" id="KW-1185">Reference proteome</keyword>
<dbReference type="SUPFAM" id="SSF53300">
    <property type="entry name" value="vWA-like"/>
    <property type="match status" value="1"/>
</dbReference>
<dbReference type="PROSITE" id="PS50234">
    <property type="entry name" value="VWFA"/>
    <property type="match status" value="1"/>
</dbReference>
<sequence>MFDWSALLQFHFLRPYWLLLLLPFALLSFLQWRRSDLGRQWEPVIAAHLLPSMIVRGSQRRLFSPLWVSIILGPLLAVAIAGPSWQRGDSPFAQDSAALIIAVDLSESMDESDLQPSRLQRARDKILKLAEARGDAYTALIAYSGTPHTVLPLSNDSNMLLHYLDALSVGMLPRRGKAPENVLPIADKLLAARGNGGSLLIVSDGANDLSAAAFADWAKQSDTQLLIWGMGKTQEQIDADSERGLNVRAQPLQEAQLRDISKAGNGSYERVSVDDDDLKNLLKRINRHYRLSEDSARPWLDGGIYLLPLIMLFFLLWFRTGWVLRW</sequence>
<accession>A0ABZ0I2B3</accession>
<keyword evidence="1" id="KW-0812">Transmembrane</keyword>
<keyword evidence="1" id="KW-0472">Membrane</keyword>
<evidence type="ECO:0000256" key="1">
    <source>
        <dbReference type="SAM" id="Phobius"/>
    </source>
</evidence>